<dbReference type="InterPro" id="IPR004090">
    <property type="entry name" value="Chemotax_Me-accpt_rcpt"/>
</dbReference>
<feature type="domain" description="HAMP" evidence="12">
    <location>
        <begin position="296"/>
        <end position="350"/>
    </location>
</feature>
<sequence length="628" mass="66917">MLNRLTLKNKLALSASLTIICGISVLEVVNFNTARDKLNRDTESQLLASVEGYNHYVSGWLASKQRTLEALPSTIQEQSVLSHLEQVRDSGAFDNVFLAYADGSQQNANGVVLPPGNDDPREWGWYINALKMPNSVFIDEPTVAAATGANVVSMGKTVHTSKGQSVLGADVEIGDIIEGLHNIELPSDGVAFMANQKGNVFVHENVSLLNQSVDVTGVSYSSIQQAIRGNGLSLLESSAGNLLLVAQTIPDTEFTTVTVIDHDALIAPLKTAAMKRMGGVFIVLLICISIFNLICTRLFRPLGNISHALNDIASGQGDLTKRLDVESNDEIGQLAKQFNTFIDTLQQLIIQVRNDANTLTQSSLEGATRAEQATNVLVNQQSEVAMIATAVTQMSSATTEIASHADNTAQAALSSTENTQSGHQLVVQTKESIHNLAKEMNEANQVISDLDSYANDISKVLATIREIAEQTNLLALNAAIEAARAGSQGRGFSVVADEVRVLSQRTHSSTEEIKSTIETLQKTTAKAVSLMESSSQLATNSVANAEDASDAINEINESVKLISDMAAQIATAAQEQSHVTQDISCNINALKSGSDNLANVASNALGESNTLSAQSQALSDKVAVFKLS</sequence>
<evidence type="ECO:0000256" key="2">
    <source>
        <dbReference type="ARBA" id="ARBA00022475"/>
    </source>
</evidence>
<evidence type="ECO:0000259" key="11">
    <source>
        <dbReference type="PROSITE" id="PS50111"/>
    </source>
</evidence>
<dbReference type="PANTHER" id="PTHR32089">
    <property type="entry name" value="METHYL-ACCEPTING CHEMOTAXIS PROTEIN MCPB"/>
    <property type="match status" value="1"/>
</dbReference>
<protein>
    <submittedName>
        <fullName evidence="13">HAMP domain-containing protein</fullName>
    </submittedName>
</protein>
<evidence type="ECO:0000256" key="7">
    <source>
        <dbReference type="ARBA" id="ARBA00023224"/>
    </source>
</evidence>
<dbReference type="EMBL" id="CP047475">
    <property type="protein sequence ID" value="QIA63181.1"/>
    <property type="molecule type" value="Genomic_DNA"/>
</dbReference>
<comment type="subcellular location">
    <subcellularLocation>
        <location evidence="1">Cell membrane</location>
        <topology evidence="1">Multi-pass membrane protein</topology>
    </subcellularLocation>
</comment>
<evidence type="ECO:0000256" key="4">
    <source>
        <dbReference type="ARBA" id="ARBA00022692"/>
    </source>
</evidence>
<name>A0A7Z2YDA7_9VIBR</name>
<evidence type="ECO:0000256" key="1">
    <source>
        <dbReference type="ARBA" id="ARBA00004651"/>
    </source>
</evidence>
<evidence type="ECO:0000313" key="13">
    <source>
        <dbReference type="EMBL" id="QIA63181.1"/>
    </source>
</evidence>
<dbReference type="CDD" id="cd18773">
    <property type="entry name" value="PDC1_HK_sensor"/>
    <property type="match status" value="1"/>
</dbReference>
<dbReference type="Gene3D" id="1.10.287.950">
    <property type="entry name" value="Methyl-accepting chemotaxis protein"/>
    <property type="match status" value="1"/>
</dbReference>
<dbReference type="KEGG" id="vas:GT360_06480"/>
<dbReference type="PRINTS" id="PR00260">
    <property type="entry name" value="CHEMTRNSDUCR"/>
</dbReference>
<organism evidence="13 14">
    <name type="scientific">Vibrio astriarenae</name>
    <dbReference type="NCBI Taxonomy" id="1481923"/>
    <lineage>
        <taxon>Bacteria</taxon>
        <taxon>Pseudomonadati</taxon>
        <taxon>Pseudomonadota</taxon>
        <taxon>Gammaproteobacteria</taxon>
        <taxon>Vibrionales</taxon>
        <taxon>Vibrionaceae</taxon>
        <taxon>Vibrio</taxon>
    </lineage>
</organism>
<accession>A0A7Z2YDA7</accession>
<dbReference type="RefSeq" id="WP_164648085.1">
    <property type="nucleotide sequence ID" value="NZ_CP047475.1"/>
</dbReference>
<dbReference type="GO" id="GO:0005886">
    <property type="term" value="C:plasma membrane"/>
    <property type="evidence" value="ECO:0007669"/>
    <property type="project" value="UniProtKB-SubCell"/>
</dbReference>
<dbReference type="InterPro" id="IPR033479">
    <property type="entry name" value="dCache_1"/>
</dbReference>
<proteinExistence type="inferred from homology"/>
<dbReference type="GO" id="GO:0006935">
    <property type="term" value="P:chemotaxis"/>
    <property type="evidence" value="ECO:0007669"/>
    <property type="project" value="UniProtKB-KW"/>
</dbReference>
<dbReference type="FunFam" id="1.10.287.950:FF:000001">
    <property type="entry name" value="Methyl-accepting chemotaxis sensory transducer"/>
    <property type="match status" value="1"/>
</dbReference>
<evidence type="ECO:0000259" key="12">
    <source>
        <dbReference type="PROSITE" id="PS50885"/>
    </source>
</evidence>
<reference evidence="13 14" key="1">
    <citation type="submission" date="2020-01" db="EMBL/GenBank/DDBJ databases">
        <title>Whole genome and functional gene identification of agarase of Vibrio HN897.</title>
        <authorList>
            <person name="Liu Y."/>
            <person name="Zhao Z."/>
        </authorList>
    </citation>
    <scope>NUCLEOTIDE SEQUENCE [LARGE SCALE GENOMIC DNA]</scope>
    <source>
        <strain evidence="13 14">HN897</strain>
    </source>
</reference>
<dbReference type="PROSITE" id="PS50111">
    <property type="entry name" value="CHEMOTAXIS_TRANSDUC_2"/>
    <property type="match status" value="1"/>
</dbReference>
<dbReference type="SMART" id="SM00304">
    <property type="entry name" value="HAMP"/>
    <property type="match status" value="1"/>
</dbReference>
<keyword evidence="7 9" id="KW-0807">Transducer</keyword>
<feature type="domain" description="Methyl-accepting transducer" evidence="11">
    <location>
        <begin position="355"/>
        <end position="591"/>
    </location>
</feature>
<dbReference type="Pfam" id="PF00015">
    <property type="entry name" value="MCPsignal"/>
    <property type="match status" value="1"/>
</dbReference>
<evidence type="ECO:0000256" key="8">
    <source>
        <dbReference type="ARBA" id="ARBA00029447"/>
    </source>
</evidence>
<evidence type="ECO:0000256" key="9">
    <source>
        <dbReference type="PROSITE-ProRule" id="PRU00284"/>
    </source>
</evidence>
<comment type="similarity">
    <text evidence="8">Belongs to the methyl-accepting chemotaxis (MCP) protein family.</text>
</comment>
<evidence type="ECO:0000313" key="14">
    <source>
        <dbReference type="Proteomes" id="UP000464262"/>
    </source>
</evidence>
<keyword evidence="3" id="KW-0145">Chemotaxis</keyword>
<keyword evidence="5 10" id="KW-1133">Transmembrane helix</keyword>
<evidence type="ECO:0000256" key="5">
    <source>
        <dbReference type="ARBA" id="ARBA00022989"/>
    </source>
</evidence>
<keyword evidence="6 10" id="KW-0472">Membrane</keyword>
<gene>
    <name evidence="13" type="ORF">GT360_06480</name>
</gene>
<dbReference type="Gene3D" id="3.30.450.20">
    <property type="entry name" value="PAS domain"/>
    <property type="match status" value="2"/>
</dbReference>
<keyword evidence="2" id="KW-1003">Cell membrane</keyword>
<evidence type="ECO:0000256" key="3">
    <source>
        <dbReference type="ARBA" id="ARBA00022500"/>
    </source>
</evidence>
<dbReference type="PROSITE" id="PS50885">
    <property type="entry name" value="HAMP"/>
    <property type="match status" value="1"/>
</dbReference>
<dbReference type="PANTHER" id="PTHR32089:SF117">
    <property type="entry name" value="METHYL ACCEPTING SENSORY TRANSDUCER WITH CACHE_1 SMALL MOLECULE BINDING DOMAIN"/>
    <property type="match status" value="1"/>
</dbReference>
<dbReference type="AlphaFoldDB" id="A0A7Z2YDA7"/>
<dbReference type="CDD" id="cd11386">
    <property type="entry name" value="MCP_signal"/>
    <property type="match status" value="1"/>
</dbReference>
<keyword evidence="14" id="KW-1185">Reference proteome</keyword>
<dbReference type="SUPFAM" id="SSF58104">
    <property type="entry name" value="Methyl-accepting chemotaxis protein (MCP) signaling domain"/>
    <property type="match status" value="1"/>
</dbReference>
<dbReference type="GO" id="GO:0007165">
    <property type="term" value="P:signal transduction"/>
    <property type="evidence" value="ECO:0007669"/>
    <property type="project" value="UniProtKB-KW"/>
</dbReference>
<dbReference type="CDD" id="cd06225">
    <property type="entry name" value="HAMP"/>
    <property type="match status" value="1"/>
</dbReference>
<dbReference type="InterPro" id="IPR004089">
    <property type="entry name" value="MCPsignal_dom"/>
</dbReference>
<dbReference type="Pfam" id="PF02743">
    <property type="entry name" value="dCache_1"/>
    <property type="match status" value="1"/>
</dbReference>
<keyword evidence="4 10" id="KW-0812">Transmembrane</keyword>
<dbReference type="Pfam" id="PF00672">
    <property type="entry name" value="HAMP"/>
    <property type="match status" value="1"/>
</dbReference>
<feature type="transmembrane region" description="Helical" evidence="10">
    <location>
        <begin position="279"/>
        <end position="299"/>
    </location>
</feature>
<dbReference type="SMART" id="SM00283">
    <property type="entry name" value="MA"/>
    <property type="match status" value="1"/>
</dbReference>
<evidence type="ECO:0000256" key="10">
    <source>
        <dbReference type="SAM" id="Phobius"/>
    </source>
</evidence>
<dbReference type="GO" id="GO:0004888">
    <property type="term" value="F:transmembrane signaling receptor activity"/>
    <property type="evidence" value="ECO:0007669"/>
    <property type="project" value="InterPro"/>
</dbReference>
<dbReference type="Proteomes" id="UP000464262">
    <property type="component" value="Chromosome 1"/>
</dbReference>
<evidence type="ECO:0000256" key="6">
    <source>
        <dbReference type="ARBA" id="ARBA00023136"/>
    </source>
</evidence>
<dbReference type="InterPro" id="IPR003660">
    <property type="entry name" value="HAMP_dom"/>
</dbReference>